<dbReference type="Proteomes" id="UP000035086">
    <property type="component" value="Chromosome"/>
</dbReference>
<keyword evidence="2" id="KW-1185">Reference proteome</keyword>
<accession>A0ABM5RYU8</accession>
<reference evidence="1" key="1">
    <citation type="submission" date="2016-11" db="EMBL/GenBank/DDBJ databases">
        <title>Complete Genome Sequencing of Pandoraea pulmonicola DSM 16583.</title>
        <authorList>
            <person name="Chan K.-G."/>
        </authorList>
    </citation>
    <scope>NUCLEOTIDE SEQUENCE</scope>
    <source>
        <strain evidence="1">DSM 16583</strain>
    </source>
</reference>
<gene>
    <name evidence="1" type="ORF">RO07_09525</name>
</gene>
<name>A0ABM5RYU8_PANPU</name>
<evidence type="ECO:0008006" key="3">
    <source>
        <dbReference type="Google" id="ProtNLM"/>
    </source>
</evidence>
<organism evidence="1 2">
    <name type="scientific">Pandoraea pulmonicola</name>
    <dbReference type="NCBI Taxonomy" id="93221"/>
    <lineage>
        <taxon>Bacteria</taxon>
        <taxon>Pseudomonadati</taxon>
        <taxon>Pseudomonadota</taxon>
        <taxon>Betaproteobacteria</taxon>
        <taxon>Burkholderiales</taxon>
        <taxon>Burkholderiaceae</taxon>
        <taxon>Pandoraea</taxon>
    </lineage>
</organism>
<protein>
    <recommendedName>
        <fullName evidence="3">Transposase and inactivated derivatives</fullName>
    </recommendedName>
</protein>
<sequence>MPGMMVTRAHGARRKTTMVVHVARDRRRAVAHVSAASCRATTHAIHGGRPFADNDKEFA</sequence>
<evidence type="ECO:0000313" key="1">
    <source>
        <dbReference type="EMBL" id="AJC20650.1"/>
    </source>
</evidence>
<evidence type="ECO:0000313" key="2">
    <source>
        <dbReference type="Proteomes" id="UP000035086"/>
    </source>
</evidence>
<proteinExistence type="predicted"/>
<dbReference type="EMBL" id="CP010310">
    <property type="protein sequence ID" value="AJC20650.1"/>
    <property type="molecule type" value="Genomic_DNA"/>
</dbReference>